<feature type="domain" description="Reverse transcriptase/retrotransposon-derived protein RNase H-like" evidence="3">
    <location>
        <begin position="203"/>
        <end position="297"/>
    </location>
</feature>
<dbReference type="CDD" id="cd01647">
    <property type="entry name" value="RT_LTR"/>
    <property type="match status" value="1"/>
</dbReference>
<gene>
    <name evidence="4" type="ORF">U9M48_001773</name>
</gene>
<dbReference type="InterPro" id="IPR050951">
    <property type="entry name" value="Retrovirus_Pol_polyprotein"/>
</dbReference>
<dbReference type="Gene3D" id="3.30.70.270">
    <property type="match status" value="3"/>
</dbReference>
<accession>A0AAQ3SD46</accession>
<dbReference type="Proteomes" id="UP001341281">
    <property type="component" value="Chromosome 01"/>
</dbReference>
<evidence type="ECO:0000259" key="2">
    <source>
        <dbReference type="Pfam" id="PF00078"/>
    </source>
</evidence>
<dbReference type="AlphaFoldDB" id="A0AAQ3SD46"/>
<evidence type="ECO:0000313" key="5">
    <source>
        <dbReference type="Proteomes" id="UP001341281"/>
    </source>
</evidence>
<keyword evidence="5" id="KW-1185">Reference proteome</keyword>
<organism evidence="4 5">
    <name type="scientific">Paspalum notatum var. saurae</name>
    <dbReference type="NCBI Taxonomy" id="547442"/>
    <lineage>
        <taxon>Eukaryota</taxon>
        <taxon>Viridiplantae</taxon>
        <taxon>Streptophyta</taxon>
        <taxon>Embryophyta</taxon>
        <taxon>Tracheophyta</taxon>
        <taxon>Spermatophyta</taxon>
        <taxon>Magnoliopsida</taxon>
        <taxon>Liliopsida</taxon>
        <taxon>Poales</taxon>
        <taxon>Poaceae</taxon>
        <taxon>PACMAD clade</taxon>
        <taxon>Panicoideae</taxon>
        <taxon>Andropogonodae</taxon>
        <taxon>Paspaleae</taxon>
        <taxon>Paspalinae</taxon>
        <taxon>Paspalum</taxon>
    </lineage>
</organism>
<dbReference type="Gene3D" id="3.10.20.370">
    <property type="match status" value="1"/>
</dbReference>
<keyword evidence="1" id="KW-0511">Multifunctional enzyme</keyword>
<reference evidence="4 5" key="1">
    <citation type="submission" date="2024-02" db="EMBL/GenBank/DDBJ databases">
        <title>High-quality chromosome-scale genome assembly of Pensacola bahiagrass (Paspalum notatum Flugge var. saurae).</title>
        <authorList>
            <person name="Vega J.M."/>
            <person name="Podio M."/>
            <person name="Orjuela J."/>
            <person name="Siena L.A."/>
            <person name="Pessino S.C."/>
            <person name="Combes M.C."/>
            <person name="Mariac C."/>
            <person name="Albertini E."/>
            <person name="Pupilli F."/>
            <person name="Ortiz J.P.A."/>
            <person name="Leblanc O."/>
        </authorList>
    </citation>
    <scope>NUCLEOTIDE SEQUENCE [LARGE SCALE GENOMIC DNA]</scope>
    <source>
        <strain evidence="4">R1</strain>
        <tissue evidence="4">Leaf</tissue>
    </source>
</reference>
<dbReference type="Pfam" id="PF00078">
    <property type="entry name" value="RVT_1"/>
    <property type="match status" value="1"/>
</dbReference>
<dbReference type="GO" id="GO:0003824">
    <property type="term" value="F:catalytic activity"/>
    <property type="evidence" value="ECO:0007669"/>
    <property type="project" value="UniProtKB-KW"/>
</dbReference>
<dbReference type="InterPro" id="IPR041577">
    <property type="entry name" value="RT_RNaseH_2"/>
</dbReference>
<dbReference type="FunFam" id="3.30.70.270:FF:000020">
    <property type="entry name" value="Transposon Tf2-6 polyprotein-like Protein"/>
    <property type="match status" value="1"/>
</dbReference>
<dbReference type="Gene3D" id="3.10.10.10">
    <property type="entry name" value="HIV Type 1 Reverse Transcriptase, subunit A, domain 1"/>
    <property type="match status" value="2"/>
</dbReference>
<proteinExistence type="predicted"/>
<dbReference type="Pfam" id="PF17919">
    <property type="entry name" value="RT_RNaseH_2"/>
    <property type="match status" value="1"/>
</dbReference>
<feature type="domain" description="Reverse transcriptase" evidence="2">
    <location>
        <begin position="47"/>
        <end position="140"/>
    </location>
</feature>
<dbReference type="EMBL" id="CP144745">
    <property type="protein sequence ID" value="WVZ50528.1"/>
    <property type="molecule type" value="Genomic_DNA"/>
</dbReference>
<name>A0AAQ3SD46_PASNO</name>
<sequence>MLMVKKKDGSWRPIVDYRHLIALTIRGKFPIPVFDELMDELGAHHEPKTAFQTHLGHFEYRVMSFGLCGAPGTFQGAMNVTLQPLLRKCVLVFFDDILVYSKSFSERLDHLRQVFQLLSADKLSKCSFAQHQIAYLGHIISDEGVSTDSSKVEAITSWPVPQNVKELRSFLGLAGYYRKFIKHFAIIAQPLSSLLKKHAVFSWSSEQQTAFDTSKAALSSAPVLAVPNFAKPFCIETDASALGIGAVLLQDGHPLAFISKPLGPKTAGLSTYEKEYLAILLAVEQWRSYLQHQEFHIYTDQRSLTHLTDQRLNTPWQQKVFSKLLGLQYRVIYKAGANNRVADALS</sequence>
<dbReference type="InterPro" id="IPR043502">
    <property type="entry name" value="DNA/RNA_pol_sf"/>
</dbReference>
<protein>
    <recommendedName>
        <fullName evidence="6">Reverse transcriptase domain-containing protein</fullName>
    </recommendedName>
</protein>
<dbReference type="InterPro" id="IPR000477">
    <property type="entry name" value="RT_dom"/>
</dbReference>
<evidence type="ECO:0000256" key="1">
    <source>
        <dbReference type="ARBA" id="ARBA00023268"/>
    </source>
</evidence>
<dbReference type="PANTHER" id="PTHR37984:SF5">
    <property type="entry name" value="PROTEIN NYNRIN-LIKE"/>
    <property type="match status" value="1"/>
</dbReference>
<dbReference type="InterPro" id="IPR043128">
    <property type="entry name" value="Rev_trsase/Diguanyl_cyclase"/>
</dbReference>
<dbReference type="PANTHER" id="PTHR37984">
    <property type="entry name" value="PROTEIN CBG26694"/>
    <property type="match status" value="1"/>
</dbReference>
<evidence type="ECO:0000259" key="3">
    <source>
        <dbReference type="Pfam" id="PF17919"/>
    </source>
</evidence>
<dbReference type="SUPFAM" id="SSF56672">
    <property type="entry name" value="DNA/RNA polymerases"/>
    <property type="match status" value="1"/>
</dbReference>
<evidence type="ECO:0008006" key="6">
    <source>
        <dbReference type="Google" id="ProtNLM"/>
    </source>
</evidence>
<evidence type="ECO:0000313" key="4">
    <source>
        <dbReference type="EMBL" id="WVZ50528.1"/>
    </source>
</evidence>
<dbReference type="CDD" id="cd09274">
    <property type="entry name" value="RNase_HI_RT_Ty3"/>
    <property type="match status" value="1"/>
</dbReference>